<protein>
    <recommendedName>
        <fullName evidence="3">Glycosyltransferase family 1 protein</fullName>
    </recommendedName>
</protein>
<dbReference type="Gene3D" id="3.40.50.2000">
    <property type="entry name" value="Glycogen Phosphorylase B"/>
    <property type="match status" value="1"/>
</dbReference>
<sequence length="315" mass="36432">MEKNPIKITFIPKRRPFIKNATSRLRALYLIDHLQKLFPNKYIANIDDPENADIIVVNQSASQENLIKILNQKKKRKVFLIYDVVGRQYDDARESFNQVAQQADLITVANETQKARIEELKLGKPCCILNDGIDYVEQLNPSLSPFNGKVVWFGNHQLGNLESAMWAIDYISVQPKYSIGVIGNKEIKLDNVELIEWKYEGFINNLKRYSLCFLSHDSLEKQKSNNRLLVTIANGIPTIVSNSAAYSELLRKFKLDYAIVENENELQKALSILSDEEQRQKYLSEIQPYILENYNYNTVAKKFDQILNIYYLKGV</sequence>
<name>A0A7X2H2U8_9BACL</name>
<keyword evidence="2" id="KW-1185">Reference proteome</keyword>
<gene>
    <name evidence="1" type="ORF">GJB61_05000</name>
</gene>
<accession>A0A7X2H2U8</accession>
<evidence type="ECO:0008006" key="3">
    <source>
        <dbReference type="Google" id="ProtNLM"/>
    </source>
</evidence>
<comment type="caution">
    <text evidence="1">The sequence shown here is derived from an EMBL/GenBank/DDBJ whole genome shotgun (WGS) entry which is preliminary data.</text>
</comment>
<reference evidence="1 2" key="1">
    <citation type="submission" date="2019-11" db="EMBL/GenBank/DDBJ databases">
        <title>Paenibacillus monticola sp. nov., a novel PGPR strain isolated from mountain sample in China.</title>
        <authorList>
            <person name="Zhao Q."/>
            <person name="Li H.-P."/>
            <person name="Zhang J.-L."/>
        </authorList>
    </citation>
    <scope>NUCLEOTIDE SEQUENCE [LARGE SCALE GENOMIC DNA]</scope>
    <source>
        <strain evidence="1 2">LC-T2</strain>
    </source>
</reference>
<dbReference type="Proteomes" id="UP000463051">
    <property type="component" value="Unassembled WGS sequence"/>
</dbReference>
<proteinExistence type="predicted"/>
<dbReference type="RefSeq" id="WP_154117385.1">
    <property type="nucleotide sequence ID" value="NZ_WJXB01000002.1"/>
</dbReference>
<organism evidence="1 2">
    <name type="scientific">Paenibacillus monticola</name>
    <dbReference type="NCBI Taxonomy" id="2666075"/>
    <lineage>
        <taxon>Bacteria</taxon>
        <taxon>Bacillati</taxon>
        <taxon>Bacillota</taxon>
        <taxon>Bacilli</taxon>
        <taxon>Bacillales</taxon>
        <taxon>Paenibacillaceae</taxon>
        <taxon>Paenibacillus</taxon>
    </lineage>
</organism>
<dbReference type="EMBL" id="WJXB01000002">
    <property type="protein sequence ID" value="MRN52350.1"/>
    <property type="molecule type" value="Genomic_DNA"/>
</dbReference>
<dbReference type="SUPFAM" id="SSF53756">
    <property type="entry name" value="UDP-Glycosyltransferase/glycogen phosphorylase"/>
    <property type="match status" value="1"/>
</dbReference>
<evidence type="ECO:0000313" key="1">
    <source>
        <dbReference type="EMBL" id="MRN52350.1"/>
    </source>
</evidence>
<dbReference type="AlphaFoldDB" id="A0A7X2H2U8"/>
<evidence type="ECO:0000313" key="2">
    <source>
        <dbReference type="Proteomes" id="UP000463051"/>
    </source>
</evidence>